<name>A0ABP4YC31_9MICO</name>
<evidence type="ECO:0000313" key="2">
    <source>
        <dbReference type="EMBL" id="GAA1810379.1"/>
    </source>
</evidence>
<organism evidence="2 3">
    <name type="scientific">Nostocoides veronense</name>
    <dbReference type="NCBI Taxonomy" id="330836"/>
    <lineage>
        <taxon>Bacteria</taxon>
        <taxon>Bacillati</taxon>
        <taxon>Actinomycetota</taxon>
        <taxon>Actinomycetes</taxon>
        <taxon>Micrococcales</taxon>
        <taxon>Intrasporangiaceae</taxon>
        <taxon>Nostocoides</taxon>
    </lineage>
</organism>
<dbReference type="EMBL" id="BAAAPO010000068">
    <property type="protein sequence ID" value="GAA1810379.1"/>
    <property type="molecule type" value="Genomic_DNA"/>
</dbReference>
<accession>A0ABP4YC31</accession>
<feature type="compositionally biased region" description="Polar residues" evidence="1">
    <location>
        <begin position="1"/>
        <end position="12"/>
    </location>
</feature>
<gene>
    <name evidence="2" type="ORF">GCM10009811_36670</name>
</gene>
<protein>
    <submittedName>
        <fullName evidence="2">Uncharacterized protein</fullName>
    </submittedName>
</protein>
<proteinExistence type="predicted"/>
<keyword evidence="3" id="KW-1185">Reference proteome</keyword>
<reference evidence="3" key="1">
    <citation type="journal article" date="2019" name="Int. J. Syst. Evol. Microbiol.">
        <title>The Global Catalogue of Microorganisms (GCM) 10K type strain sequencing project: providing services to taxonomists for standard genome sequencing and annotation.</title>
        <authorList>
            <consortium name="The Broad Institute Genomics Platform"/>
            <consortium name="The Broad Institute Genome Sequencing Center for Infectious Disease"/>
            <person name="Wu L."/>
            <person name="Ma J."/>
        </authorList>
    </citation>
    <scope>NUCLEOTIDE SEQUENCE [LARGE SCALE GENOMIC DNA]</scope>
    <source>
        <strain evidence="3">JCM 15592</strain>
    </source>
</reference>
<sequence length="187" mass="19384">MKTKIVNGSETGVQGPRDGEIDRDTSLHIAGAPAVYGAVADGAGERIAVGPLGQIARGHDIGVALEDECRWLVRVAGGGADQAIALAALGLSAGKVGVRVQGVEVEAPKVGFQPDLLESARQCCCSDSTSVPVTLGARTRATRSATSRSSSRASRAWRWCAVRGAGGIRRSLGNRRIKRFRAPAAGR</sequence>
<feature type="region of interest" description="Disordered" evidence="1">
    <location>
        <begin position="1"/>
        <end position="22"/>
    </location>
</feature>
<comment type="caution">
    <text evidence="2">The sequence shown here is derived from an EMBL/GenBank/DDBJ whole genome shotgun (WGS) entry which is preliminary data.</text>
</comment>
<dbReference type="Proteomes" id="UP001499938">
    <property type="component" value="Unassembled WGS sequence"/>
</dbReference>
<evidence type="ECO:0000256" key="1">
    <source>
        <dbReference type="SAM" id="MobiDB-lite"/>
    </source>
</evidence>
<evidence type="ECO:0000313" key="3">
    <source>
        <dbReference type="Proteomes" id="UP001499938"/>
    </source>
</evidence>